<gene>
    <name evidence="1" type="ORF">MLD38_019246</name>
</gene>
<keyword evidence="2" id="KW-1185">Reference proteome</keyword>
<name>A0ACB9QWH4_9MYRT</name>
<dbReference type="Proteomes" id="UP001057402">
    <property type="component" value="Chromosome 5"/>
</dbReference>
<protein>
    <submittedName>
        <fullName evidence="1">Uncharacterized protein</fullName>
    </submittedName>
</protein>
<comment type="caution">
    <text evidence="1">The sequence shown here is derived from an EMBL/GenBank/DDBJ whole genome shotgun (WGS) entry which is preliminary data.</text>
</comment>
<reference evidence="2" key="1">
    <citation type="journal article" date="2023" name="Front. Plant Sci.">
        <title>Chromosomal-level genome assembly of Melastoma candidum provides insights into trichome evolution.</title>
        <authorList>
            <person name="Zhong Y."/>
            <person name="Wu W."/>
            <person name="Sun C."/>
            <person name="Zou P."/>
            <person name="Liu Y."/>
            <person name="Dai S."/>
            <person name="Zhou R."/>
        </authorList>
    </citation>
    <scope>NUCLEOTIDE SEQUENCE [LARGE SCALE GENOMIC DNA]</scope>
</reference>
<accession>A0ACB9QWH4</accession>
<sequence>MSLRHLFLLWLCQPGTSRKYEALSCVGHSENATDRNYQNNLMWKVLQRRYINEGGLSYFYDGTVGGPLNTLYGLFLCRPDIAANECQSCIGSATTQILLSCPTQKRVMIWCDECQVQFSNQSFFTIMQTTPAIRIFDETNFIYPDLLEEVLVALLQNVMDSSISSNQLYATSHTNVQESLEAEARAQCTPDLLKPDGRSCLSAATDELRFPGTKVPLKWHISSAVAGAFFISIIFGLYICISRKMKRAAYRKNGKDIELLDLGNGFGGNIPSADFLGEKSMNSQDLVLMRLDSIWEATNNFSNESELGKGGFGPVYKGTLADGRNIAVKRLSRASGQGLEELKNEVTLITRLQHRNLVKLLGCCLEEQEKLLIYEYMPNKSLDFFLLGTRF</sequence>
<dbReference type="EMBL" id="CM042884">
    <property type="protein sequence ID" value="KAI4370960.1"/>
    <property type="molecule type" value="Genomic_DNA"/>
</dbReference>
<proteinExistence type="predicted"/>
<evidence type="ECO:0000313" key="2">
    <source>
        <dbReference type="Proteomes" id="UP001057402"/>
    </source>
</evidence>
<evidence type="ECO:0000313" key="1">
    <source>
        <dbReference type="EMBL" id="KAI4370960.1"/>
    </source>
</evidence>
<organism evidence="1 2">
    <name type="scientific">Melastoma candidum</name>
    <dbReference type="NCBI Taxonomy" id="119954"/>
    <lineage>
        <taxon>Eukaryota</taxon>
        <taxon>Viridiplantae</taxon>
        <taxon>Streptophyta</taxon>
        <taxon>Embryophyta</taxon>
        <taxon>Tracheophyta</taxon>
        <taxon>Spermatophyta</taxon>
        <taxon>Magnoliopsida</taxon>
        <taxon>eudicotyledons</taxon>
        <taxon>Gunneridae</taxon>
        <taxon>Pentapetalae</taxon>
        <taxon>rosids</taxon>
        <taxon>malvids</taxon>
        <taxon>Myrtales</taxon>
        <taxon>Melastomataceae</taxon>
        <taxon>Melastomatoideae</taxon>
        <taxon>Melastomateae</taxon>
        <taxon>Melastoma</taxon>
    </lineage>
</organism>